<evidence type="ECO:0000256" key="2">
    <source>
        <dbReference type="ARBA" id="ARBA00016807"/>
    </source>
</evidence>
<feature type="domain" description="Myb/SANT-like DNA-binding" evidence="6">
    <location>
        <begin position="17"/>
        <end position="74"/>
    </location>
</feature>
<keyword evidence="8" id="KW-1185">Reference proteome</keyword>
<evidence type="ECO:0000256" key="1">
    <source>
        <dbReference type="ARBA" id="ARBA00011764"/>
    </source>
</evidence>
<evidence type="ECO:0000313" key="8">
    <source>
        <dbReference type="Proteomes" id="UP001162164"/>
    </source>
</evidence>
<accession>A0ABQ9ITD1</accession>
<evidence type="ECO:0000256" key="3">
    <source>
        <dbReference type="ARBA" id="ARBA00023015"/>
    </source>
</evidence>
<keyword evidence="3" id="KW-0805">Transcription regulation</keyword>
<organism evidence="7 8">
    <name type="scientific">Molorchus minor</name>
    <dbReference type="NCBI Taxonomy" id="1323400"/>
    <lineage>
        <taxon>Eukaryota</taxon>
        <taxon>Metazoa</taxon>
        <taxon>Ecdysozoa</taxon>
        <taxon>Arthropoda</taxon>
        <taxon>Hexapoda</taxon>
        <taxon>Insecta</taxon>
        <taxon>Pterygota</taxon>
        <taxon>Neoptera</taxon>
        <taxon>Endopterygota</taxon>
        <taxon>Coleoptera</taxon>
        <taxon>Polyphaga</taxon>
        <taxon>Cucujiformia</taxon>
        <taxon>Chrysomeloidea</taxon>
        <taxon>Cerambycidae</taxon>
        <taxon>Lamiinae</taxon>
        <taxon>Monochamini</taxon>
        <taxon>Molorchus</taxon>
    </lineage>
</organism>
<comment type="function">
    <text evidence="5">Involved in transvection phenomena (= synapsis-dependent gene expression), where the synaptic pairing of chromosomes carrying genes with which zeste interacts influences the expression of these genes. Zeste binds to DNA and stimulates transcription from a nearby promoter.</text>
</comment>
<reference evidence="7" key="1">
    <citation type="journal article" date="2023" name="Insect Mol. Biol.">
        <title>Genome sequencing provides insights into the evolution of gene families encoding plant cell wall-degrading enzymes in longhorned beetles.</title>
        <authorList>
            <person name="Shin N.R."/>
            <person name="Okamura Y."/>
            <person name="Kirsch R."/>
            <person name="Pauchet Y."/>
        </authorList>
    </citation>
    <scope>NUCLEOTIDE SEQUENCE</scope>
    <source>
        <strain evidence="7">MMC_N1</strain>
    </source>
</reference>
<name>A0ABQ9ITD1_9CUCU</name>
<evidence type="ECO:0000259" key="6">
    <source>
        <dbReference type="Pfam" id="PF13873"/>
    </source>
</evidence>
<evidence type="ECO:0000256" key="5">
    <source>
        <dbReference type="ARBA" id="ARBA00025466"/>
    </source>
</evidence>
<comment type="caution">
    <text evidence="7">The sequence shown here is derived from an EMBL/GenBank/DDBJ whole genome shotgun (WGS) entry which is preliminary data.</text>
</comment>
<protein>
    <recommendedName>
        <fullName evidence="2">Regulatory protein zeste</fullName>
    </recommendedName>
</protein>
<dbReference type="Proteomes" id="UP001162164">
    <property type="component" value="Unassembled WGS sequence"/>
</dbReference>
<comment type="subunit">
    <text evidence="1">Self-associates forming complexes of several hundred monomers.</text>
</comment>
<proteinExistence type="predicted"/>
<evidence type="ECO:0000256" key="4">
    <source>
        <dbReference type="ARBA" id="ARBA00023163"/>
    </source>
</evidence>
<sequence length="97" mass="11217">MHLKQSYKQIDDVWLIKKEVIENKATSANAIKRKVKAWDDVCNEFNSSGEGIRTVKQLKILYDNMKRRARKELATENVSKTILSDIPEGQGEGRFTY</sequence>
<gene>
    <name evidence="7" type="ORF">NQ317_003628</name>
</gene>
<keyword evidence="4" id="KW-0804">Transcription</keyword>
<dbReference type="Pfam" id="PF13873">
    <property type="entry name" value="Myb_DNA-bind_5"/>
    <property type="match status" value="1"/>
</dbReference>
<dbReference type="InterPro" id="IPR028002">
    <property type="entry name" value="Myb_DNA-bind_5"/>
</dbReference>
<evidence type="ECO:0000313" key="7">
    <source>
        <dbReference type="EMBL" id="KAJ8964286.1"/>
    </source>
</evidence>
<dbReference type="EMBL" id="JAPWTJ010002838">
    <property type="protein sequence ID" value="KAJ8964286.1"/>
    <property type="molecule type" value="Genomic_DNA"/>
</dbReference>